<reference evidence="1 2" key="1">
    <citation type="submission" date="2006-02" db="EMBL/GenBank/DDBJ databases">
        <authorList>
            <person name="Moran M.A."/>
            <person name="Kjelleberg S."/>
            <person name="Egan S."/>
            <person name="Saunders N."/>
            <person name="Thomas T."/>
            <person name="Ferriera S."/>
            <person name="Johnson J."/>
            <person name="Kravitz S."/>
            <person name="Halpern A."/>
            <person name="Remington K."/>
            <person name="Beeson K."/>
            <person name="Tran B."/>
            <person name="Rogers Y.-H."/>
            <person name="Friedman R."/>
            <person name="Venter J.C."/>
        </authorList>
    </citation>
    <scope>NUCLEOTIDE SEQUENCE [LARGE SCALE GENOMIC DNA]</scope>
    <source>
        <strain evidence="1 2">D2</strain>
    </source>
</reference>
<protein>
    <submittedName>
        <fullName evidence="1">Uncharacterized protein</fullName>
    </submittedName>
</protein>
<dbReference type="AlphaFoldDB" id="A4C5I7"/>
<dbReference type="EMBL" id="AAOH01000002">
    <property type="protein sequence ID" value="EAR29241.1"/>
    <property type="molecule type" value="Genomic_DNA"/>
</dbReference>
<keyword evidence="2" id="KW-1185">Reference proteome</keyword>
<evidence type="ECO:0000313" key="2">
    <source>
        <dbReference type="Proteomes" id="UP000006201"/>
    </source>
</evidence>
<proteinExistence type="predicted"/>
<evidence type="ECO:0000313" key="1">
    <source>
        <dbReference type="EMBL" id="EAR29241.1"/>
    </source>
</evidence>
<name>A4C5I7_9GAMM</name>
<dbReference type="Proteomes" id="UP000006201">
    <property type="component" value="Unassembled WGS sequence"/>
</dbReference>
<sequence>MAAIKAVDFFIIIIISLLKSADDTNVYYNKFPITKSKLGLKVR</sequence>
<organism evidence="1 2">
    <name type="scientific">Pseudoalteromonas tunicata D2</name>
    <dbReference type="NCBI Taxonomy" id="87626"/>
    <lineage>
        <taxon>Bacteria</taxon>
        <taxon>Pseudomonadati</taxon>
        <taxon>Pseudomonadota</taxon>
        <taxon>Gammaproteobacteria</taxon>
        <taxon>Alteromonadales</taxon>
        <taxon>Pseudoalteromonadaceae</taxon>
        <taxon>Pseudoalteromonas</taxon>
    </lineage>
</organism>
<comment type="caution">
    <text evidence="1">The sequence shown here is derived from an EMBL/GenBank/DDBJ whole genome shotgun (WGS) entry which is preliminary data.</text>
</comment>
<gene>
    <name evidence="1" type="ORF">PTD2_10514</name>
</gene>
<accession>A4C5I7</accession>
<dbReference type="HOGENOM" id="CLU_3238482_0_0_6"/>